<dbReference type="RefSeq" id="WP_366922910.1">
    <property type="nucleotide sequence ID" value="NZ_CP121694.1"/>
</dbReference>
<dbReference type="InterPro" id="IPR007549">
    <property type="entry name" value="DUF512"/>
</dbReference>
<keyword evidence="3" id="KW-0408">Iron</keyword>
<reference evidence="6 7" key="1">
    <citation type="submission" date="2023-04" db="EMBL/GenBank/DDBJ databases">
        <authorList>
            <person name="Hsu D."/>
        </authorList>
    </citation>
    <scope>NUCLEOTIDE SEQUENCE [LARGE SCALE GENOMIC DNA]</scope>
    <source>
        <strain evidence="6 7">MK1</strain>
    </source>
</reference>
<dbReference type="Pfam" id="PF17820">
    <property type="entry name" value="PDZ_6"/>
    <property type="match status" value="1"/>
</dbReference>
<dbReference type="InterPro" id="IPR007197">
    <property type="entry name" value="rSAM"/>
</dbReference>
<sequence>MNDQLWQQLLQSIGSNVIPITSRCNIACVFCSHRQNPPGVESFNLAPLALSDLKEVAQFLDKEKKIIIGESATRIKEGETFTHPQWRDILIYLRELYPNTAMGVTSNGTLLDADGCHFLKQLTNIEITLSLNSINIDARETLMGCKGVQAEEAVTLLDRHGIPYHGSIVAMPWLTGWNDIRETIDFLTHNGAMTVRVMIPGFTRYAQDETRFDIEETIPGFYRWIDMVKNETDVPVLVEPPSLSGLDAVVEGIIHGSPAEKAGLKKGDVILQVDGEPIFSRVDAFMRLNRSSDPNLRCRRGWQTTVLQLKKGLGDKSGAVFNYDLDPVDWQRFIDTIHRYQAEKVLALTSAFAYPIIQNAVEKEELSGVTVQVVENVTFGGSIGCAGLLTLEDLYPIIEANAAVFDLITVPGIMFDSRQRDLFANTSAFTQKVVVL</sequence>
<dbReference type="GO" id="GO:0046872">
    <property type="term" value="F:metal ion binding"/>
    <property type="evidence" value="ECO:0007669"/>
    <property type="project" value="UniProtKB-KW"/>
</dbReference>
<evidence type="ECO:0000313" key="6">
    <source>
        <dbReference type="EMBL" id="WRO23528.1"/>
    </source>
</evidence>
<evidence type="ECO:0000313" key="7">
    <source>
        <dbReference type="Proteomes" id="UP001329915"/>
    </source>
</evidence>
<dbReference type="PANTHER" id="PTHR11228">
    <property type="entry name" value="RADICAL SAM DOMAIN PROTEIN"/>
    <property type="match status" value="1"/>
</dbReference>
<dbReference type="InterPro" id="IPR013785">
    <property type="entry name" value="Aldolase_TIM"/>
</dbReference>
<dbReference type="GO" id="GO:0051536">
    <property type="term" value="F:iron-sulfur cluster binding"/>
    <property type="evidence" value="ECO:0007669"/>
    <property type="project" value="UniProtKB-KW"/>
</dbReference>
<dbReference type="Gene3D" id="2.30.42.10">
    <property type="match status" value="1"/>
</dbReference>
<dbReference type="Proteomes" id="UP001329915">
    <property type="component" value="Chromosome"/>
</dbReference>
<dbReference type="Pfam" id="PF04055">
    <property type="entry name" value="Radical_SAM"/>
    <property type="match status" value="1"/>
</dbReference>
<dbReference type="PROSITE" id="PS50106">
    <property type="entry name" value="PDZ"/>
    <property type="match status" value="1"/>
</dbReference>
<dbReference type="SFLD" id="SFLDG01067">
    <property type="entry name" value="SPASM/twitch_domain_containing"/>
    <property type="match status" value="1"/>
</dbReference>
<keyword evidence="4" id="KW-0411">Iron-sulfur</keyword>
<dbReference type="AlphaFoldDB" id="A0AAU0UTB9"/>
<dbReference type="SMART" id="SM00228">
    <property type="entry name" value="PDZ"/>
    <property type="match status" value="1"/>
</dbReference>
<evidence type="ECO:0000259" key="5">
    <source>
        <dbReference type="PROSITE" id="PS50106"/>
    </source>
</evidence>
<proteinExistence type="predicted"/>
<evidence type="ECO:0000256" key="4">
    <source>
        <dbReference type="ARBA" id="ARBA00023014"/>
    </source>
</evidence>
<feature type="domain" description="PDZ" evidence="5">
    <location>
        <begin position="249"/>
        <end position="278"/>
    </location>
</feature>
<dbReference type="InterPro" id="IPR001478">
    <property type="entry name" value="PDZ"/>
</dbReference>
<keyword evidence="7" id="KW-1185">Reference proteome</keyword>
<dbReference type="InterPro" id="IPR036034">
    <property type="entry name" value="PDZ_sf"/>
</dbReference>
<dbReference type="InterPro" id="IPR058240">
    <property type="entry name" value="rSAM_sf"/>
</dbReference>
<accession>A0AAU0UTB9</accession>
<evidence type="ECO:0000256" key="3">
    <source>
        <dbReference type="ARBA" id="ARBA00023004"/>
    </source>
</evidence>
<organism evidence="6 7">
    <name type="scientific">Metallumcola ferriviriculae</name>
    <dbReference type="NCBI Taxonomy" id="3039180"/>
    <lineage>
        <taxon>Bacteria</taxon>
        <taxon>Bacillati</taxon>
        <taxon>Bacillota</taxon>
        <taxon>Clostridia</taxon>
        <taxon>Neomoorellales</taxon>
        <taxon>Desulfitibacteraceae</taxon>
        <taxon>Metallumcola</taxon>
    </lineage>
</organism>
<gene>
    <name evidence="6" type="ORF">MFMK1_003390</name>
</gene>
<name>A0AAU0UTB9_9FIRM</name>
<dbReference type="GO" id="GO:0003824">
    <property type="term" value="F:catalytic activity"/>
    <property type="evidence" value="ECO:0007669"/>
    <property type="project" value="InterPro"/>
</dbReference>
<dbReference type="SUPFAM" id="SSF50156">
    <property type="entry name" value="PDZ domain-like"/>
    <property type="match status" value="1"/>
</dbReference>
<dbReference type="SFLD" id="SFLDS00029">
    <property type="entry name" value="Radical_SAM"/>
    <property type="match status" value="1"/>
</dbReference>
<evidence type="ECO:0000256" key="1">
    <source>
        <dbReference type="ARBA" id="ARBA00022691"/>
    </source>
</evidence>
<evidence type="ECO:0000256" key="2">
    <source>
        <dbReference type="ARBA" id="ARBA00022723"/>
    </source>
</evidence>
<keyword evidence="1" id="KW-0949">S-adenosyl-L-methionine</keyword>
<dbReference type="SUPFAM" id="SSF102114">
    <property type="entry name" value="Radical SAM enzymes"/>
    <property type="match status" value="1"/>
</dbReference>
<dbReference type="KEGG" id="dbc:MFMK1_003390"/>
<dbReference type="PANTHER" id="PTHR11228:SF35">
    <property type="entry name" value="MOLYBDENUM COFACTOR BIOSYNTHESIS PROTEIN A-RELATED"/>
    <property type="match status" value="1"/>
</dbReference>
<protein>
    <submittedName>
        <fullName evidence="6">DUF512 domain-containing protein</fullName>
    </submittedName>
</protein>
<keyword evidence="2" id="KW-0479">Metal-binding</keyword>
<dbReference type="CDD" id="cd01335">
    <property type="entry name" value="Radical_SAM"/>
    <property type="match status" value="1"/>
</dbReference>
<dbReference type="InterPro" id="IPR041489">
    <property type="entry name" value="PDZ_6"/>
</dbReference>
<dbReference type="Gene3D" id="3.20.20.70">
    <property type="entry name" value="Aldolase class I"/>
    <property type="match status" value="1"/>
</dbReference>
<dbReference type="EMBL" id="CP121694">
    <property type="protein sequence ID" value="WRO23528.1"/>
    <property type="molecule type" value="Genomic_DNA"/>
</dbReference>
<dbReference type="Pfam" id="PF04459">
    <property type="entry name" value="DUF512"/>
    <property type="match status" value="1"/>
</dbReference>
<dbReference type="InterPro" id="IPR050377">
    <property type="entry name" value="Radical_SAM_PqqE_MftC-like"/>
</dbReference>